<evidence type="ECO:0000313" key="4">
    <source>
        <dbReference type="Proteomes" id="UP000004295"/>
    </source>
</evidence>
<dbReference type="Gene3D" id="1.10.3550.10">
    <property type="entry name" value="eoxyguanosinetriphosphate triphosphohydrolase domain-like"/>
    <property type="match status" value="1"/>
</dbReference>
<dbReference type="SUPFAM" id="SSF109604">
    <property type="entry name" value="HD-domain/PDEase-like"/>
    <property type="match status" value="1"/>
</dbReference>
<proteinExistence type="predicted"/>
<dbReference type="InterPro" id="IPR027432">
    <property type="entry name" value="dGTP_triphosphohydrolase_C"/>
</dbReference>
<dbReference type="Pfam" id="PF13286">
    <property type="entry name" value="HD_assoc"/>
    <property type="match status" value="1"/>
</dbReference>
<dbReference type="STRING" id="553175.POREN0001_1202"/>
<keyword evidence="4" id="KW-1185">Reference proteome</keyword>
<reference evidence="3 4" key="1">
    <citation type="submission" date="2009-04" db="EMBL/GenBank/DDBJ databases">
        <authorList>
            <person name="Sebastian Y."/>
            <person name="Madupu R."/>
            <person name="Durkin A.S."/>
            <person name="Torralba M."/>
            <person name="Methe B."/>
            <person name="Sutton G.G."/>
            <person name="Strausberg R.L."/>
            <person name="Nelson K.E."/>
        </authorList>
    </citation>
    <scope>NUCLEOTIDE SEQUENCE [LARGE SCALE GENOMIC DNA]</scope>
    <source>
        <strain evidence="4">ATCC 35406 / BCRC 14492 / JCM 8526 / NCTC 13058 / HG 370</strain>
    </source>
</reference>
<evidence type="ECO:0000259" key="2">
    <source>
        <dbReference type="SMART" id="SM00471"/>
    </source>
</evidence>
<name>C3J7W0_POREA</name>
<organism evidence="3 4">
    <name type="scientific">Porphyromonas endodontalis (strain ATCC 35406 / DSM 24491 / JCM 8526 / CCUG 16442 / BCRC 14492 / NCTC 13058 / HG 370)</name>
    <name type="common">Bacteroides endodontalis</name>
    <dbReference type="NCBI Taxonomy" id="553175"/>
    <lineage>
        <taxon>Bacteria</taxon>
        <taxon>Pseudomonadati</taxon>
        <taxon>Bacteroidota</taxon>
        <taxon>Bacteroidia</taxon>
        <taxon>Bacteroidales</taxon>
        <taxon>Porphyromonadaceae</taxon>
        <taxon>Porphyromonas</taxon>
    </lineage>
</organism>
<sequence>MGQMNWHTLLSDRRLEREVSSLPSFRSRVRNEFERDYDRMVFSAPFRRLQNKAQIFPLPGTIFVHNRLTHSLEVSCVGRSLGNIVTSGLRERYEALPFYDSDIANIVSAACLAHDMGNPPFGHSGERAISAFFREGAGAEWEDAVRSEGGRWEDFIRFEGNANAFRLLTHRFEGRRPGGFALTYSTLASIVKYPYSSLSAGGKNKFGYFATEEETFAEIAQHLGILRLQDSPEVYARYPLVFLVEAADDICYQIMDLEDAYKLRIISYEEVSLLFMSFLDTEEQDTSREVLHSIEDRNERVAYLRSRVINHLTEACGKAFLEYEPEIMTGEFRSPLVAVIPEAEAYKAASRYAYKHIYTAQDVVDVELAGHRVFSEIIERMMHALMHPDNAYSRTFLNRVSSQYNVHEKTTYGKIQCTLDYISGMTDLYALDLYRKITGMNLPFA</sequence>
<dbReference type="InterPro" id="IPR003607">
    <property type="entry name" value="HD/PDEase_dom"/>
</dbReference>
<dbReference type="eggNOG" id="COG0232">
    <property type="taxonomic scope" value="Bacteria"/>
</dbReference>
<dbReference type="RefSeq" id="WP_004332029.1">
    <property type="nucleotide sequence ID" value="NZ_ACNN01000005.1"/>
</dbReference>
<comment type="caution">
    <text evidence="3">The sequence shown here is derived from an EMBL/GenBank/DDBJ whole genome shotgun (WGS) entry which is preliminary data.</text>
</comment>
<dbReference type="InterPro" id="IPR050135">
    <property type="entry name" value="dGTPase-like"/>
</dbReference>
<dbReference type="InterPro" id="IPR006674">
    <property type="entry name" value="HD_domain"/>
</dbReference>
<gene>
    <name evidence="3" type="ORF">POREN0001_1202</name>
</gene>
<dbReference type="Pfam" id="PF01966">
    <property type="entry name" value="HD"/>
    <property type="match status" value="1"/>
</dbReference>
<dbReference type="EMBL" id="ACNN01000005">
    <property type="protein sequence ID" value="EEN83562.1"/>
    <property type="molecule type" value="Genomic_DNA"/>
</dbReference>
<protein>
    <submittedName>
        <fullName evidence="3">Putative dGTPase</fullName>
        <ecNumber evidence="3">3.1.5.1</ecNumber>
    </submittedName>
</protein>
<evidence type="ECO:0000256" key="1">
    <source>
        <dbReference type="ARBA" id="ARBA00022801"/>
    </source>
</evidence>
<dbReference type="InterPro" id="IPR023293">
    <property type="entry name" value="dGTP_triP_hydro_central_sf"/>
</dbReference>
<dbReference type="PANTHER" id="PTHR11373:SF32">
    <property type="entry name" value="DEOXYGUANOSINETRIPHOSPHATE TRIPHOSPHOHYDROLASE"/>
    <property type="match status" value="1"/>
</dbReference>
<dbReference type="EC" id="3.1.5.1" evidence="3"/>
<dbReference type="Gene3D" id="1.10.3210.10">
    <property type="entry name" value="Hypothetical protein af1432"/>
    <property type="match status" value="1"/>
</dbReference>
<keyword evidence="1 3" id="KW-0378">Hydrolase</keyword>
<evidence type="ECO:0000313" key="3">
    <source>
        <dbReference type="EMBL" id="EEN83562.1"/>
    </source>
</evidence>
<dbReference type="Gene3D" id="1.10.3410.10">
    <property type="entry name" value="putative deoxyguanosinetriphosphate triphosphohydrolase like domain"/>
    <property type="match status" value="1"/>
</dbReference>
<dbReference type="PANTHER" id="PTHR11373">
    <property type="entry name" value="DEOXYNUCLEOSIDE TRIPHOSPHATE TRIPHOSPHOHYDROLASE"/>
    <property type="match status" value="1"/>
</dbReference>
<dbReference type="Proteomes" id="UP000004295">
    <property type="component" value="Unassembled WGS sequence"/>
</dbReference>
<dbReference type="GeneID" id="93365522"/>
<accession>C3J7W0</accession>
<dbReference type="NCBIfam" id="TIGR01353">
    <property type="entry name" value="dGTP_triPase"/>
    <property type="match status" value="1"/>
</dbReference>
<dbReference type="SMART" id="SM00471">
    <property type="entry name" value="HDc"/>
    <property type="match status" value="1"/>
</dbReference>
<dbReference type="AlphaFoldDB" id="C3J7W0"/>
<dbReference type="GO" id="GO:0008832">
    <property type="term" value="F:dGTPase activity"/>
    <property type="evidence" value="ECO:0007669"/>
    <property type="project" value="UniProtKB-EC"/>
</dbReference>
<dbReference type="InterPro" id="IPR026875">
    <property type="entry name" value="PHydrolase_assoc_dom"/>
</dbReference>
<dbReference type="InterPro" id="IPR006261">
    <property type="entry name" value="dGTPase"/>
</dbReference>
<feature type="domain" description="HD/PDEase" evidence="2">
    <location>
        <begin position="63"/>
        <end position="262"/>
    </location>
</feature>
<dbReference type="GO" id="GO:0006203">
    <property type="term" value="P:dGTP catabolic process"/>
    <property type="evidence" value="ECO:0007669"/>
    <property type="project" value="TreeGrafter"/>
</dbReference>